<reference evidence="1" key="1">
    <citation type="submission" date="2022-12" db="EMBL/GenBank/DDBJ databases">
        <title>Genome assemblies of Blomia tropicalis.</title>
        <authorList>
            <person name="Cui Y."/>
        </authorList>
    </citation>
    <scope>NUCLEOTIDE SEQUENCE</scope>
    <source>
        <tissue evidence="1">Adult mites</tissue>
    </source>
</reference>
<comment type="caution">
    <text evidence="1">The sequence shown here is derived from an EMBL/GenBank/DDBJ whole genome shotgun (WGS) entry which is preliminary data.</text>
</comment>
<keyword evidence="2" id="KW-1185">Reference proteome</keyword>
<protein>
    <submittedName>
        <fullName evidence="1">Uncharacterized protein</fullName>
    </submittedName>
</protein>
<sequence length="87" mass="9841">MEPDTSIDVDDTPVVRSCLIVLMANERRTNELRDQVIHLNGRIGIYIHKFVLKNMTITIKTEKGFGIVILEETSSKELAPQSDICRA</sequence>
<dbReference type="EMBL" id="JAPWDV010000002">
    <property type="protein sequence ID" value="KAJ6220494.1"/>
    <property type="molecule type" value="Genomic_DNA"/>
</dbReference>
<name>A0A9Q0RN70_BLOTA</name>
<accession>A0A9Q0RN70</accession>
<evidence type="ECO:0000313" key="2">
    <source>
        <dbReference type="Proteomes" id="UP001142055"/>
    </source>
</evidence>
<dbReference type="Proteomes" id="UP001142055">
    <property type="component" value="Chromosome 2"/>
</dbReference>
<evidence type="ECO:0000313" key="1">
    <source>
        <dbReference type="EMBL" id="KAJ6220494.1"/>
    </source>
</evidence>
<dbReference type="AlphaFoldDB" id="A0A9Q0RN70"/>
<gene>
    <name evidence="1" type="ORF">RDWZM_006306</name>
</gene>
<proteinExistence type="predicted"/>
<organism evidence="1 2">
    <name type="scientific">Blomia tropicalis</name>
    <name type="common">Mite</name>
    <dbReference type="NCBI Taxonomy" id="40697"/>
    <lineage>
        <taxon>Eukaryota</taxon>
        <taxon>Metazoa</taxon>
        <taxon>Ecdysozoa</taxon>
        <taxon>Arthropoda</taxon>
        <taxon>Chelicerata</taxon>
        <taxon>Arachnida</taxon>
        <taxon>Acari</taxon>
        <taxon>Acariformes</taxon>
        <taxon>Sarcoptiformes</taxon>
        <taxon>Astigmata</taxon>
        <taxon>Glycyphagoidea</taxon>
        <taxon>Echimyopodidae</taxon>
        <taxon>Blomia</taxon>
    </lineage>
</organism>